<dbReference type="SUPFAM" id="SSF51120">
    <property type="entry name" value="beta-Roll"/>
    <property type="match status" value="2"/>
</dbReference>
<dbReference type="PROSITE" id="PS00330">
    <property type="entry name" value="HEMOLYSIN_CALCIUM"/>
    <property type="match status" value="1"/>
</dbReference>
<dbReference type="Pfam" id="PF00353">
    <property type="entry name" value="HemolysinCabind"/>
    <property type="match status" value="3"/>
</dbReference>
<keyword evidence="2" id="KW-0964">Secreted</keyword>
<dbReference type="InterPro" id="IPR018511">
    <property type="entry name" value="Hemolysin-typ_Ca-bd_CS"/>
</dbReference>
<dbReference type="EMBL" id="JAUSVF010000003">
    <property type="protein sequence ID" value="MDQ0322940.1"/>
    <property type="molecule type" value="Genomic_DNA"/>
</dbReference>
<dbReference type="Proteomes" id="UP001230207">
    <property type="component" value="Unassembled WGS sequence"/>
</dbReference>
<evidence type="ECO:0000256" key="1">
    <source>
        <dbReference type="ARBA" id="ARBA00004613"/>
    </source>
</evidence>
<dbReference type="InterPro" id="IPR001343">
    <property type="entry name" value="Hemolysn_Ca-bd"/>
</dbReference>
<reference evidence="4 5" key="1">
    <citation type="submission" date="2023-07" db="EMBL/GenBank/DDBJ databases">
        <title>Genomic Encyclopedia of Type Strains, Phase IV (KMG-IV): sequencing the most valuable type-strain genomes for metagenomic binning, comparative biology and taxonomic classification.</title>
        <authorList>
            <person name="Goeker M."/>
        </authorList>
    </citation>
    <scope>NUCLEOTIDE SEQUENCE [LARGE SCALE GENOMIC DNA]</scope>
    <source>
        <strain evidence="4 5">DSM 1112</strain>
    </source>
</reference>
<dbReference type="InterPro" id="IPR011049">
    <property type="entry name" value="Serralysin-like_metalloprot_C"/>
</dbReference>
<evidence type="ECO:0000256" key="2">
    <source>
        <dbReference type="ARBA" id="ARBA00022525"/>
    </source>
</evidence>
<dbReference type="RefSeq" id="WP_307235134.1">
    <property type="nucleotide sequence ID" value="NZ_JAUSVF010000003.1"/>
</dbReference>
<feature type="region of interest" description="Disordered" evidence="3">
    <location>
        <begin position="162"/>
        <end position="189"/>
    </location>
</feature>
<dbReference type="InterPro" id="IPR050557">
    <property type="entry name" value="RTX_toxin/Mannuronan_C5-epim"/>
</dbReference>
<comment type="caution">
    <text evidence="4">The sequence shown here is derived from an EMBL/GenBank/DDBJ whole genome shotgun (WGS) entry which is preliminary data.</text>
</comment>
<dbReference type="PRINTS" id="PR00313">
    <property type="entry name" value="CABNDNGRPT"/>
</dbReference>
<gene>
    <name evidence="4" type="ORF">QO002_005146</name>
</gene>
<organism evidence="4 5">
    <name type="scientific">Pararhizobium capsulatum DSM 1112</name>
    <dbReference type="NCBI Taxonomy" id="1121113"/>
    <lineage>
        <taxon>Bacteria</taxon>
        <taxon>Pseudomonadati</taxon>
        <taxon>Pseudomonadota</taxon>
        <taxon>Alphaproteobacteria</taxon>
        <taxon>Hyphomicrobiales</taxon>
        <taxon>Rhizobiaceae</taxon>
        <taxon>Rhizobium/Agrobacterium group</taxon>
        <taxon>Pararhizobium</taxon>
    </lineage>
</organism>
<dbReference type="PANTHER" id="PTHR38340:SF1">
    <property type="entry name" value="S-LAYER PROTEIN"/>
    <property type="match status" value="1"/>
</dbReference>
<dbReference type="PANTHER" id="PTHR38340">
    <property type="entry name" value="S-LAYER PROTEIN"/>
    <property type="match status" value="1"/>
</dbReference>
<accession>A0ABU0BZS6</accession>
<keyword evidence="5" id="KW-1185">Reference proteome</keyword>
<evidence type="ECO:0000313" key="4">
    <source>
        <dbReference type="EMBL" id="MDQ0322940.1"/>
    </source>
</evidence>
<evidence type="ECO:0000313" key="5">
    <source>
        <dbReference type="Proteomes" id="UP001230207"/>
    </source>
</evidence>
<sequence length="387" mass="40737">MSYLTAGQQPLNMYEIGFRQYDAGSAPIVEFDDAVATIRWSATEYVRFEANHVDPDIGPIYNDAYGFTDGVQTYTLHGNNTNQSWWFLLEGNTALEALAQSGDGFALFELLINGYPDSVPRFTTLTGGAGSDLLFGLEYDDTLDGNGGNDELVGNEGNDFLLGDRNGDQGDDALDGGPGADRMAGGRGNDTYYVDDSADEIEEYVSGYGGPQGDDQAFTSVSYTLAAEVSVETLSTTDQSGTDAINLTGNELDNWLVGNAGNNNISGGDGDDVLQGLGGGDVLTGGSGNDFFCFSDAHVTQVTDFTTTEEDTIALDKAVFAGLTTGVLTSAAFRIGAAAEDADDRIIYNAATGALTYDYNGVVGGGDTTFAMLPVNLALSNTDFLVF</sequence>
<comment type="subcellular location">
    <subcellularLocation>
        <location evidence="1">Secreted</location>
    </subcellularLocation>
</comment>
<proteinExistence type="predicted"/>
<evidence type="ECO:0000256" key="3">
    <source>
        <dbReference type="SAM" id="MobiDB-lite"/>
    </source>
</evidence>
<name>A0ABU0BZS6_9HYPH</name>
<protein>
    <submittedName>
        <fullName evidence="4">Ca2+-binding RTX toxin-like protein</fullName>
    </submittedName>
</protein>
<dbReference type="Gene3D" id="2.150.10.10">
    <property type="entry name" value="Serralysin-like metalloprotease, C-terminal"/>
    <property type="match status" value="2"/>
</dbReference>